<evidence type="ECO:0000313" key="2">
    <source>
        <dbReference type="Proteomes" id="UP001501842"/>
    </source>
</evidence>
<evidence type="ECO:0000313" key="1">
    <source>
        <dbReference type="EMBL" id="GAA2735460.1"/>
    </source>
</evidence>
<sequence>MWPLYEAGKLGALLFQFPPWFTAMTHVVFNNCCGDHAQRNAERMAALLGVEAAVEP</sequence>
<dbReference type="InterPro" id="IPR036520">
    <property type="entry name" value="UPF0759_sf"/>
</dbReference>
<dbReference type="Proteomes" id="UP001501842">
    <property type="component" value="Unassembled WGS sequence"/>
</dbReference>
<proteinExistence type="predicted"/>
<reference evidence="2" key="1">
    <citation type="journal article" date="2019" name="Int. J. Syst. Evol. Microbiol.">
        <title>The Global Catalogue of Microorganisms (GCM) 10K type strain sequencing project: providing services to taxonomists for standard genome sequencing and annotation.</title>
        <authorList>
            <consortium name="The Broad Institute Genomics Platform"/>
            <consortium name="The Broad Institute Genome Sequencing Center for Infectious Disease"/>
            <person name="Wu L."/>
            <person name="Ma J."/>
        </authorList>
    </citation>
    <scope>NUCLEOTIDE SEQUENCE [LARGE SCALE GENOMIC DNA]</scope>
    <source>
        <strain evidence="2">JCM 8201</strain>
    </source>
</reference>
<name>A0ABP6H445_9ACTN</name>
<protein>
    <submittedName>
        <fullName evidence="1">Uncharacterized protein</fullName>
    </submittedName>
</protein>
<accession>A0ABP6H445</accession>
<dbReference type="SUPFAM" id="SSF117396">
    <property type="entry name" value="TM1631-like"/>
    <property type="match status" value="1"/>
</dbReference>
<gene>
    <name evidence="1" type="ORF">GCM10010439_60320</name>
</gene>
<organism evidence="1 2">
    <name type="scientific">Actinocorallia aurantiaca</name>
    <dbReference type="NCBI Taxonomy" id="46204"/>
    <lineage>
        <taxon>Bacteria</taxon>
        <taxon>Bacillati</taxon>
        <taxon>Actinomycetota</taxon>
        <taxon>Actinomycetes</taxon>
        <taxon>Streptosporangiales</taxon>
        <taxon>Thermomonosporaceae</taxon>
        <taxon>Actinocorallia</taxon>
    </lineage>
</organism>
<comment type="caution">
    <text evidence="1">The sequence shown here is derived from an EMBL/GenBank/DDBJ whole genome shotgun (WGS) entry which is preliminary data.</text>
</comment>
<dbReference type="EMBL" id="BAAATZ010000029">
    <property type="protein sequence ID" value="GAA2735460.1"/>
    <property type="molecule type" value="Genomic_DNA"/>
</dbReference>
<keyword evidence="2" id="KW-1185">Reference proteome</keyword>